<dbReference type="Proteomes" id="UP000237347">
    <property type="component" value="Unassembled WGS sequence"/>
</dbReference>
<name>A0AAW0KLE1_QUESU</name>
<accession>A0AAW0KLE1</accession>
<sequence length="66" mass="7591">MLCTTLKSEISEAYSKMLYAKSEMELRDKEKEDKFSFLIEQLTLNKSYLDLGPARKQGIGILKEEG</sequence>
<protein>
    <submittedName>
        <fullName evidence="1">Uncharacterized protein</fullName>
    </submittedName>
</protein>
<keyword evidence="2" id="KW-1185">Reference proteome</keyword>
<organism evidence="1 2">
    <name type="scientific">Quercus suber</name>
    <name type="common">Cork oak</name>
    <dbReference type="NCBI Taxonomy" id="58331"/>
    <lineage>
        <taxon>Eukaryota</taxon>
        <taxon>Viridiplantae</taxon>
        <taxon>Streptophyta</taxon>
        <taxon>Embryophyta</taxon>
        <taxon>Tracheophyta</taxon>
        <taxon>Spermatophyta</taxon>
        <taxon>Magnoliopsida</taxon>
        <taxon>eudicotyledons</taxon>
        <taxon>Gunneridae</taxon>
        <taxon>Pentapetalae</taxon>
        <taxon>rosids</taxon>
        <taxon>fabids</taxon>
        <taxon>Fagales</taxon>
        <taxon>Fagaceae</taxon>
        <taxon>Quercus</taxon>
    </lineage>
</organism>
<reference evidence="1 2" key="1">
    <citation type="journal article" date="2018" name="Sci. Data">
        <title>The draft genome sequence of cork oak.</title>
        <authorList>
            <person name="Ramos A.M."/>
            <person name="Usie A."/>
            <person name="Barbosa P."/>
            <person name="Barros P.M."/>
            <person name="Capote T."/>
            <person name="Chaves I."/>
            <person name="Simoes F."/>
            <person name="Abreu I."/>
            <person name="Carrasquinho I."/>
            <person name="Faro C."/>
            <person name="Guimaraes J.B."/>
            <person name="Mendonca D."/>
            <person name="Nobrega F."/>
            <person name="Rodrigues L."/>
            <person name="Saibo N.J.M."/>
            <person name="Varela M.C."/>
            <person name="Egas C."/>
            <person name="Matos J."/>
            <person name="Miguel C.M."/>
            <person name="Oliveira M.M."/>
            <person name="Ricardo C.P."/>
            <person name="Goncalves S."/>
        </authorList>
    </citation>
    <scope>NUCLEOTIDE SEQUENCE [LARGE SCALE GENOMIC DNA]</scope>
    <source>
        <strain evidence="2">cv. HL8</strain>
    </source>
</reference>
<proteinExistence type="predicted"/>
<dbReference type="AlphaFoldDB" id="A0AAW0KLE1"/>
<evidence type="ECO:0000313" key="2">
    <source>
        <dbReference type="Proteomes" id="UP000237347"/>
    </source>
</evidence>
<dbReference type="EMBL" id="PKMF04000279">
    <property type="protein sequence ID" value="KAK7839637.1"/>
    <property type="molecule type" value="Genomic_DNA"/>
</dbReference>
<evidence type="ECO:0000313" key="1">
    <source>
        <dbReference type="EMBL" id="KAK7839637.1"/>
    </source>
</evidence>
<gene>
    <name evidence="1" type="ORF">CFP56_017783</name>
</gene>
<comment type="caution">
    <text evidence="1">The sequence shown here is derived from an EMBL/GenBank/DDBJ whole genome shotgun (WGS) entry which is preliminary data.</text>
</comment>